<gene>
    <name evidence="2" type="ORF">LACBIDRAFT_318001</name>
</gene>
<keyword evidence="1" id="KW-0812">Transmembrane</keyword>
<dbReference type="InParanoid" id="B0D5Q5"/>
<organism evidence="3">
    <name type="scientific">Laccaria bicolor (strain S238N-H82 / ATCC MYA-4686)</name>
    <name type="common">Bicoloured deceiver</name>
    <name type="synonym">Laccaria laccata var. bicolor</name>
    <dbReference type="NCBI Taxonomy" id="486041"/>
    <lineage>
        <taxon>Eukaryota</taxon>
        <taxon>Fungi</taxon>
        <taxon>Dikarya</taxon>
        <taxon>Basidiomycota</taxon>
        <taxon>Agaricomycotina</taxon>
        <taxon>Agaricomycetes</taxon>
        <taxon>Agaricomycetidae</taxon>
        <taxon>Agaricales</taxon>
        <taxon>Agaricineae</taxon>
        <taxon>Hydnangiaceae</taxon>
        <taxon>Laccaria</taxon>
    </lineage>
</organism>
<evidence type="ECO:0000256" key="1">
    <source>
        <dbReference type="SAM" id="Phobius"/>
    </source>
</evidence>
<accession>B0D5Q5</accession>
<name>B0D5Q5_LACBS</name>
<evidence type="ECO:0000313" key="3">
    <source>
        <dbReference type="Proteomes" id="UP000001194"/>
    </source>
</evidence>
<dbReference type="GeneID" id="6074810"/>
<dbReference type="RefSeq" id="XP_001879198.1">
    <property type="nucleotide sequence ID" value="XM_001879163.1"/>
</dbReference>
<reference evidence="2 3" key="1">
    <citation type="journal article" date="2008" name="Nature">
        <title>The genome of Laccaria bicolor provides insights into mycorrhizal symbiosis.</title>
        <authorList>
            <person name="Martin F."/>
            <person name="Aerts A."/>
            <person name="Ahren D."/>
            <person name="Brun A."/>
            <person name="Danchin E.G.J."/>
            <person name="Duchaussoy F."/>
            <person name="Gibon J."/>
            <person name="Kohler A."/>
            <person name="Lindquist E."/>
            <person name="Pereda V."/>
            <person name="Salamov A."/>
            <person name="Shapiro H.J."/>
            <person name="Wuyts J."/>
            <person name="Blaudez D."/>
            <person name="Buee M."/>
            <person name="Brokstein P."/>
            <person name="Canbaeck B."/>
            <person name="Cohen D."/>
            <person name="Courty P.E."/>
            <person name="Coutinho P.M."/>
            <person name="Delaruelle C."/>
            <person name="Detter J.C."/>
            <person name="Deveau A."/>
            <person name="DiFazio S."/>
            <person name="Duplessis S."/>
            <person name="Fraissinet-Tachet L."/>
            <person name="Lucic E."/>
            <person name="Frey-Klett P."/>
            <person name="Fourrey C."/>
            <person name="Feussner I."/>
            <person name="Gay G."/>
            <person name="Grimwood J."/>
            <person name="Hoegger P.J."/>
            <person name="Jain P."/>
            <person name="Kilaru S."/>
            <person name="Labbe J."/>
            <person name="Lin Y.C."/>
            <person name="Legue V."/>
            <person name="Le Tacon F."/>
            <person name="Marmeisse R."/>
            <person name="Melayah D."/>
            <person name="Montanini B."/>
            <person name="Muratet M."/>
            <person name="Nehls U."/>
            <person name="Niculita-Hirzel H."/>
            <person name="Oudot-Le Secq M.P."/>
            <person name="Peter M."/>
            <person name="Quesneville H."/>
            <person name="Rajashekar B."/>
            <person name="Reich M."/>
            <person name="Rouhier N."/>
            <person name="Schmutz J."/>
            <person name="Yin T."/>
            <person name="Chalot M."/>
            <person name="Henrissat B."/>
            <person name="Kuees U."/>
            <person name="Lucas S."/>
            <person name="Van de Peer Y."/>
            <person name="Podila G.K."/>
            <person name="Polle A."/>
            <person name="Pukkila P.J."/>
            <person name="Richardson P.M."/>
            <person name="Rouze P."/>
            <person name="Sanders I.R."/>
            <person name="Stajich J.E."/>
            <person name="Tunlid A."/>
            <person name="Tuskan G."/>
            <person name="Grigoriev I.V."/>
        </authorList>
    </citation>
    <scope>NUCLEOTIDE SEQUENCE [LARGE SCALE GENOMIC DNA]</scope>
    <source>
        <strain evidence="3">S238N-H82 / ATCC MYA-4686</strain>
    </source>
</reference>
<feature type="transmembrane region" description="Helical" evidence="1">
    <location>
        <begin position="94"/>
        <end position="118"/>
    </location>
</feature>
<proteinExistence type="predicted"/>
<dbReference type="AlphaFoldDB" id="B0D5Q5"/>
<feature type="transmembrane region" description="Helical" evidence="1">
    <location>
        <begin position="52"/>
        <end position="73"/>
    </location>
</feature>
<keyword evidence="1" id="KW-0472">Membrane</keyword>
<dbReference type="HOGENOM" id="CLU_080790_0_0_1"/>
<evidence type="ECO:0000313" key="2">
    <source>
        <dbReference type="EMBL" id="EDR09813.1"/>
    </source>
</evidence>
<sequence length="255" mass="27646">MAPAPTSTPSTSGTPLLATGSFSTGFPRPSSFPIPEALISTRTSYLTSTTTSLTACLTLMIALSYLVALSWAYKYARNNPKALNKTSGVRLQRYAPPVYIFLVLSSLIEVAIASWLVLQYRFNHNYPNVQTRTGARMLLFSACWTVLTAGTYTLLFLHPTWSKHPVSSIGAQAIWVFVSWLFWIVGSGILNSAVPSLLVKGSCRGVVYCGQLRALFAIAVLERRNGDVDVAGLAVRPQHVVSRQLSRAGQEGSGT</sequence>
<feature type="transmembrane region" description="Helical" evidence="1">
    <location>
        <begin position="138"/>
        <end position="157"/>
    </location>
</feature>
<dbReference type="Proteomes" id="UP000001194">
    <property type="component" value="Unassembled WGS sequence"/>
</dbReference>
<feature type="transmembrane region" description="Helical" evidence="1">
    <location>
        <begin position="169"/>
        <end position="190"/>
    </location>
</feature>
<keyword evidence="1" id="KW-1133">Transmembrane helix</keyword>
<dbReference type="EMBL" id="DS547098">
    <property type="protein sequence ID" value="EDR09813.1"/>
    <property type="molecule type" value="Genomic_DNA"/>
</dbReference>
<dbReference type="OrthoDB" id="2628419at2759"/>
<keyword evidence="3" id="KW-1185">Reference proteome</keyword>
<protein>
    <submittedName>
        <fullName evidence="2">Predicted protein</fullName>
    </submittedName>
</protein>
<dbReference type="KEGG" id="lbc:LACBIDRAFT_318001"/>